<dbReference type="Gene3D" id="3.30.420.10">
    <property type="entry name" value="Ribonuclease H-like superfamily/Ribonuclease H"/>
    <property type="match status" value="1"/>
</dbReference>
<sequence>MFVGKLAVHCIVWDMEAEGLFEHLCCPVTEIKCLQFTQEHKDWTVEHWNKVMWFNESCFQLHHADGRVRIWRKQHESMQPTCMSTTLQADGGSVMVWGMFSWHDLGPLLCVEQHLNSTTYLSIIAGQLHPIMLMAYPNGDGFFQQDYAPGHGAHIVQEWFQEHEGNFTLLRWSPQSPDLNPIEHLWNEAKRAIRQLVPQPSNLTELTVLFIRHGVRFLASPFDI</sequence>
<dbReference type="Pfam" id="PF13358">
    <property type="entry name" value="DDE_3"/>
    <property type="match status" value="1"/>
</dbReference>
<name>A0A7J7VI47_MYOMY</name>
<keyword evidence="3" id="KW-1185">Reference proteome</keyword>
<accession>A0A7J7VI47</accession>
<organism evidence="2 3">
    <name type="scientific">Myotis myotis</name>
    <name type="common">Greater mouse-eared bat</name>
    <name type="synonym">Vespertilio myotis</name>
    <dbReference type="NCBI Taxonomy" id="51298"/>
    <lineage>
        <taxon>Eukaryota</taxon>
        <taxon>Metazoa</taxon>
        <taxon>Chordata</taxon>
        <taxon>Craniata</taxon>
        <taxon>Vertebrata</taxon>
        <taxon>Euteleostomi</taxon>
        <taxon>Mammalia</taxon>
        <taxon>Eutheria</taxon>
        <taxon>Laurasiatheria</taxon>
        <taxon>Chiroptera</taxon>
        <taxon>Yangochiroptera</taxon>
        <taxon>Vespertilionidae</taxon>
        <taxon>Myotis</taxon>
    </lineage>
</organism>
<proteinExistence type="predicted"/>
<comment type="caution">
    <text evidence="2">The sequence shown here is derived from an EMBL/GenBank/DDBJ whole genome shotgun (WGS) entry which is preliminary data.</text>
</comment>
<evidence type="ECO:0000313" key="3">
    <source>
        <dbReference type="Proteomes" id="UP000527355"/>
    </source>
</evidence>
<dbReference type="AlphaFoldDB" id="A0A7J7VI47"/>
<gene>
    <name evidence="2" type="ORF">mMyoMyo1_008338</name>
</gene>
<dbReference type="InterPro" id="IPR036397">
    <property type="entry name" value="RNaseH_sf"/>
</dbReference>
<evidence type="ECO:0000313" key="2">
    <source>
        <dbReference type="EMBL" id="KAF6324887.1"/>
    </source>
</evidence>
<dbReference type="InterPro" id="IPR038717">
    <property type="entry name" value="Tc1-like_DDE_dom"/>
</dbReference>
<evidence type="ECO:0000259" key="1">
    <source>
        <dbReference type="Pfam" id="PF13358"/>
    </source>
</evidence>
<protein>
    <recommendedName>
        <fullName evidence="1">Tc1-like transposase DDE domain-containing protein</fullName>
    </recommendedName>
</protein>
<dbReference type="EMBL" id="JABWUV010000010">
    <property type="protein sequence ID" value="KAF6324887.1"/>
    <property type="molecule type" value="Genomic_DNA"/>
</dbReference>
<dbReference type="PANTHER" id="PTHR23022">
    <property type="entry name" value="TRANSPOSABLE ELEMENT-RELATED"/>
    <property type="match status" value="1"/>
</dbReference>
<dbReference type="Proteomes" id="UP000527355">
    <property type="component" value="Unassembled WGS sequence"/>
</dbReference>
<dbReference type="PANTHER" id="PTHR23022:SF134">
    <property type="entry name" value="TRANSPOSABLE ELEMENT TC1 TRANSPOSASE"/>
    <property type="match status" value="1"/>
</dbReference>
<dbReference type="GO" id="GO:0003676">
    <property type="term" value="F:nucleic acid binding"/>
    <property type="evidence" value="ECO:0007669"/>
    <property type="project" value="InterPro"/>
</dbReference>
<reference evidence="2 3" key="1">
    <citation type="journal article" date="2020" name="Nature">
        <title>Six reference-quality genomes reveal evolution of bat adaptations.</title>
        <authorList>
            <person name="Jebb D."/>
            <person name="Huang Z."/>
            <person name="Pippel M."/>
            <person name="Hughes G.M."/>
            <person name="Lavrichenko K."/>
            <person name="Devanna P."/>
            <person name="Winkler S."/>
            <person name="Jermiin L.S."/>
            <person name="Skirmuntt E.C."/>
            <person name="Katzourakis A."/>
            <person name="Burkitt-Gray L."/>
            <person name="Ray D.A."/>
            <person name="Sullivan K.A.M."/>
            <person name="Roscito J.G."/>
            <person name="Kirilenko B.M."/>
            <person name="Davalos L.M."/>
            <person name="Corthals A.P."/>
            <person name="Power M.L."/>
            <person name="Jones G."/>
            <person name="Ransome R.D."/>
            <person name="Dechmann D.K.N."/>
            <person name="Locatelli A.G."/>
            <person name="Puechmaille S.J."/>
            <person name="Fedrigo O."/>
            <person name="Jarvis E.D."/>
            <person name="Hiller M."/>
            <person name="Vernes S.C."/>
            <person name="Myers E.W."/>
            <person name="Teeling E.C."/>
        </authorList>
    </citation>
    <scope>NUCLEOTIDE SEQUENCE [LARGE SCALE GENOMIC DNA]</scope>
    <source>
        <strain evidence="2">MMyoMyo1</strain>
        <tissue evidence="2">Flight muscle</tissue>
    </source>
</reference>
<dbReference type="InterPro" id="IPR052338">
    <property type="entry name" value="Transposase_5"/>
</dbReference>
<feature type="domain" description="Tc1-like transposase DDE" evidence="1">
    <location>
        <begin position="146"/>
        <end position="195"/>
    </location>
</feature>